<keyword evidence="1" id="KW-0808">Transferase</keyword>
<accession>A0ABT6Q435</accession>
<dbReference type="RefSeq" id="WP_281449062.1">
    <property type="nucleotide sequence ID" value="NZ_JASBAO010000004.1"/>
</dbReference>
<evidence type="ECO:0000313" key="2">
    <source>
        <dbReference type="Proteomes" id="UP001431634"/>
    </source>
</evidence>
<dbReference type="EC" id="2.7.1.-" evidence="1"/>
<proteinExistence type="predicted"/>
<organism evidence="1 2">
    <name type="scientific">Commensalibacter oyaizuii</name>
    <dbReference type="NCBI Taxonomy" id="3043873"/>
    <lineage>
        <taxon>Bacteria</taxon>
        <taxon>Pseudomonadati</taxon>
        <taxon>Pseudomonadota</taxon>
        <taxon>Alphaproteobacteria</taxon>
        <taxon>Acetobacterales</taxon>
        <taxon>Acetobacteraceae</taxon>
    </lineage>
</organism>
<name>A0ABT6Q435_9PROT</name>
<dbReference type="InterPro" id="IPR002745">
    <property type="entry name" value="Ptrans_KptA/Tpt1"/>
</dbReference>
<dbReference type="PANTHER" id="PTHR12684:SF2">
    <property type="entry name" value="TRNA 2'-PHOSPHOTRANSFERASE 1"/>
    <property type="match status" value="1"/>
</dbReference>
<dbReference type="EMBL" id="JASBAO010000004">
    <property type="protein sequence ID" value="MDI2091895.1"/>
    <property type="molecule type" value="Genomic_DNA"/>
</dbReference>
<dbReference type="GO" id="GO:0016740">
    <property type="term" value="F:transferase activity"/>
    <property type="evidence" value="ECO:0007669"/>
    <property type="project" value="UniProtKB-KW"/>
</dbReference>
<dbReference type="Proteomes" id="UP001431634">
    <property type="component" value="Unassembled WGS sequence"/>
</dbReference>
<sequence length="73" mass="8392">MSKEISKMLSLVLRHTPERIGITLDQNGWTDIKQLISKAKKAGYKLSLEELLETVRTNNKQRFTISEDGQRGF</sequence>
<dbReference type="InterPro" id="IPR042080">
    <property type="entry name" value="RNA_2'-PTrans_N"/>
</dbReference>
<dbReference type="SUPFAM" id="SSF56399">
    <property type="entry name" value="ADP-ribosylation"/>
    <property type="match status" value="1"/>
</dbReference>
<reference evidence="1" key="1">
    <citation type="submission" date="2023-05" db="EMBL/GenBank/DDBJ databases">
        <title>Whole genome sequence of Commensalibacter sp.</title>
        <authorList>
            <person name="Charoenyingcharoen P."/>
            <person name="Yukphan P."/>
        </authorList>
    </citation>
    <scope>NUCLEOTIDE SEQUENCE</scope>
    <source>
        <strain evidence="1">TBRC 16381</strain>
    </source>
</reference>
<gene>
    <name evidence="1" type="ORF">QJV27_11030</name>
</gene>
<keyword evidence="2" id="KW-1185">Reference proteome</keyword>
<evidence type="ECO:0000313" key="1">
    <source>
        <dbReference type="EMBL" id="MDI2091895.1"/>
    </source>
</evidence>
<comment type="caution">
    <text evidence="1">The sequence shown here is derived from an EMBL/GenBank/DDBJ whole genome shotgun (WGS) entry which is preliminary data.</text>
</comment>
<dbReference type="Pfam" id="PF01885">
    <property type="entry name" value="PTS_2-RNA"/>
    <property type="match status" value="1"/>
</dbReference>
<dbReference type="Gene3D" id="1.10.10.970">
    <property type="entry name" value="RNA 2'-phosphotransferase, Tpt1/KptA family, N-terminal domain"/>
    <property type="match status" value="1"/>
</dbReference>
<protein>
    <submittedName>
        <fullName evidence="1">RNA 2'-phosphotransferase</fullName>
        <ecNumber evidence="1">2.7.1.-</ecNumber>
    </submittedName>
</protein>
<dbReference type="PANTHER" id="PTHR12684">
    <property type="entry name" value="PUTATIVE PHOSPHOTRANSFERASE"/>
    <property type="match status" value="1"/>
</dbReference>